<comment type="caution">
    <text evidence="2">The sequence shown here is derived from an EMBL/GenBank/DDBJ whole genome shotgun (WGS) entry which is preliminary data.</text>
</comment>
<accession>A0A6A4NM50</accession>
<sequence>MASRDVELLIPVSNISENGGSKTSSTSSSSPIAISSNHHPGQEAFSKVIRSWASKKFMSGCGYPSQQVWIPGNSYLKLNLDELYRF</sequence>
<evidence type="ECO:0000313" key="3">
    <source>
        <dbReference type="Proteomes" id="UP000447434"/>
    </source>
</evidence>
<protein>
    <submittedName>
        <fullName evidence="2">Uncharacterized protein</fullName>
    </submittedName>
</protein>
<dbReference type="AlphaFoldDB" id="A0A6A4NM50"/>
<feature type="region of interest" description="Disordered" evidence="1">
    <location>
        <begin position="15"/>
        <end position="41"/>
    </location>
</feature>
<feature type="compositionally biased region" description="Low complexity" evidence="1">
    <location>
        <begin position="16"/>
        <end position="39"/>
    </location>
</feature>
<proteinExistence type="predicted"/>
<keyword evidence="3" id="KW-1185">Reference proteome</keyword>
<evidence type="ECO:0000256" key="1">
    <source>
        <dbReference type="SAM" id="MobiDB-lite"/>
    </source>
</evidence>
<reference evidence="3" key="1">
    <citation type="journal article" date="2020" name="Nat. Commun.">
        <title>Genome sequence of the cluster root forming white lupin.</title>
        <authorList>
            <person name="Hufnagel B."/>
            <person name="Marques A."/>
            <person name="Soriano A."/>
            <person name="Marques L."/>
            <person name="Divol F."/>
            <person name="Doumas P."/>
            <person name="Sallet E."/>
            <person name="Mancinotti D."/>
            <person name="Carrere S."/>
            <person name="Marande W."/>
            <person name="Arribat S."/>
            <person name="Keller J."/>
            <person name="Huneau C."/>
            <person name="Blein T."/>
            <person name="Aime D."/>
            <person name="Laguerre M."/>
            <person name="Taylor J."/>
            <person name="Schubert V."/>
            <person name="Nelson M."/>
            <person name="Geu-Flores F."/>
            <person name="Crespi M."/>
            <person name="Gallardo-Guerrero K."/>
            <person name="Delaux P.-M."/>
            <person name="Salse J."/>
            <person name="Berges H."/>
            <person name="Guyot R."/>
            <person name="Gouzy J."/>
            <person name="Peret B."/>
        </authorList>
    </citation>
    <scope>NUCLEOTIDE SEQUENCE [LARGE SCALE GENOMIC DNA]</scope>
    <source>
        <strain evidence="3">cv. Amiga</strain>
    </source>
</reference>
<dbReference type="Proteomes" id="UP000447434">
    <property type="component" value="Chromosome 22"/>
</dbReference>
<evidence type="ECO:0000313" key="2">
    <source>
        <dbReference type="EMBL" id="KAE9588459.1"/>
    </source>
</evidence>
<organism evidence="2 3">
    <name type="scientific">Lupinus albus</name>
    <name type="common">White lupine</name>
    <name type="synonym">Lupinus termis</name>
    <dbReference type="NCBI Taxonomy" id="3870"/>
    <lineage>
        <taxon>Eukaryota</taxon>
        <taxon>Viridiplantae</taxon>
        <taxon>Streptophyta</taxon>
        <taxon>Embryophyta</taxon>
        <taxon>Tracheophyta</taxon>
        <taxon>Spermatophyta</taxon>
        <taxon>Magnoliopsida</taxon>
        <taxon>eudicotyledons</taxon>
        <taxon>Gunneridae</taxon>
        <taxon>Pentapetalae</taxon>
        <taxon>rosids</taxon>
        <taxon>fabids</taxon>
        <taxon>Fabales</taxon>
        <taxon>Fabaceae</taxon>
        <taxon>Papilionoideae</taxon>
        <taxon>50 kb inversion clade</taxon>
        <taxon>genistoids sensu lato</taxon>
        <taxon>core genistoids</taxon>
        <taxon>Genisteae</taxon>
        <taxon>Lupinus</taxon>
    </lineage>
</organism>
<gene>
    <name evidence="2" type="ORF">Lalb_Chr22g0355541</name>
</gene>
<name>A0A6A4NM50_LUPAL</name>
<dbReference type="EMBL" id="WOCE01000022">
    <property type="protein sequence ID" value="KAE9588459.1"/>
    <property type="molecule type" value="Genomic_DNA"/>
</dbReference>